<accession>A0A0S6VQL0</accession>
<dbReference type="Pfam" id="PF03102">
    <property type="entry name" value="NeuB"/>
    <property type="match status" value="1"/>
</dbReference>
<dbReference type="Gene3D" id="2.60.120.10">
    <property type="entry name" value="Jelly Rolls"/>
    <property type="match status" value="1"/>
</dbReference>
<evidence type="ECO:0000313" key="4">
    <source>
        <dbReference type="Proteomes" id="UP000030700"/>
    </source>
</evidence>
<evidence type="ECO:0000259" key="2">
    <source>
        <dbReference type="Pfam" id="PF07883"/>
    </source>
</evidence>
<feature type="domain" description="Cupin type-2" evidence="2">
    <location>
        <begin position="433"/>
        <end position="485"/>
    </location>
</feature>
<proteinExistence type="predicted"/>
<dbReference type="Gene3D" id="3.90.1210.10">
    <property type="entry name" value="Antifreeze-like/N-acetylneuraminic acid synthase C-terminal domain"/>
    <property type="match status" value="1"/>
</dbReference>
<dbReference type="PANTHER" id="PTHR42966">
    <property type="entry name" value="N-ACETYLNEURAMINATE SYNTHASE"/>
    <property type="match status" value="1"/>
</dbReference>
<dbReference type="InterPro" id="IPR013132">
    <property type="entry name" value="PseI/NeuA/B-like_N"/>
</dbReference>
<dbReference type="HOGENOM" id="CLU_042669_0_0_0"/>
<feature type="domain" description="PseI/NeuA/B-like" evidence="1">
    <location>
        <begin position="63"/>
        <end position="290"/>
    </location>
</feature>
<dbReference type="SUPFAM" id="SSF51569">
    <property type="entry name" value="Aldolase"/>
    <property type="match status" value="1"/>
</dbReference>
<evidence type="ECO:0000259" key="1">
    <source>
        <dbReference type="Pfam" id="PF03102"/>
    </source>
</evidence>
<evidence type="ECO:0000313" key="3">
    <source>
        <dbReference type="EMBL" id="GAK49461.1"/>
    </source>
</evidence>
<dbReference type="STRING" id="1499966.U14_00683"/>
<dbReference type="InterPro" id="IPR051690">
    <property type="entry name" value="PseI-like"/>
</dbReference>
<organism evidence="3">
    <name type="scientific">Candidatus Moduliflexus flocculans</name>
    <dbReference type="NCBI Taxonomy" id="1499966"/>
    <lineage>
        <taxon>Bacteria</taxon>
        <taxon>Candidatus Moduliflexota</taxon>
        <taxon>Candidatus Moduliflexia</taxon>
        <taxon>Candidatus Moduliflexales</taxon>
        <taxon>Candidatus Moduliflexaceae</taxon>
    </lineage>
</organism>
<reference evidence="3" key="1">
    <citation type="journal article" date="2015" name="PeerJ">
        <title>First genomic representation of candidate bacterial phylum KSB3 points to enhanced environmental sensing as a trigger of wastewater bulking.</title>
        <authorList>
            <person name="Sekiguchi Y."/>
            <person name="Ohashi A."/>
            <person name="Parks D.H."/>
            <person name="Yamauchi T."/>
            <person name="Tyson G.W."/>
            <person name="Hugenholtz P."/>
        </authorList>
    </citation>
    <scope>NUCLEOTIDE SEQUENCE [LARGE SCALE GENOMIC DNA]</scope>
</reference>
<keyword evidence="4" id="KW-1185">Reference proteome</keyword>
<dbReference type="Pfam" id="PF07883">
    <property type="entry name" value="Cupin_2"/>
    <property type="match status" value="1"/>
</dbReference>
<dbReference type="Proteomes" id="UP000030700">
    <property type="component" value="Unassembled WGS sequence"/>
</dbReference>
<dbReference type="InterPro" id="IPR013785">
    <property type="entry name" value="Aldolase_TIM"/>
</dbReference>
<dbReference type="AlphaFoldDB" id="A0A0S6VQL0"/>
<dbReference type="Gene3D" id="3.20.20.70">
    <property type="entry name" value="Aldolase class I"/>
    <property type="match status" value="1"/>
</dbReference>
<dbReference type="InterPro" id="IPR013096">
    <property type="entry name" value="Cupin_2"/>
</dbReference>
<protein>
    <submittedName>
        <fullName evidence="3">Sialic acid synthase</fullName>
    </submittedName>
</protein>
<dbReference type="SUPFAM" id="SSF51182">
    <property type="entry name" value="RmlC-like cupins"/>
    <property type="match status" value="1"/>
</dbReference>
<dbReference type="InterPro" id="IPR014710">
    <property type="entry name" value="RmlC-like_jellyroll"/>
</dbReference>
<gene>
    <name evidence="3" type="ORF">U14_00683</name>
</gene>
<name>A0A0S6VQL0_9BACT</name>
<dbReference type="EMBL" id="DF820455">
    <property type="protein sequence ID" value="GAK49461.1"/>
    <property type="molecule type" value="Genomic_DNA"/>
</dbReference>
<dbReference type="GO" id="GO:0016051">
    <property type="term" value="P:carbohydrate biosynthetic process"/>
    <property type="evidence" value="ECO:0007669"/>
    <property type="project" value="InterPro"/>
</dbReference>
<sequence>MRNEQRAHCTANVLVRTANNYDENSMMKHFDFRGLFIYDLANNHQGDVEHALKIIQAMGQVTKETGVRAAFKFQFRQLETFIHPDYQQRQDVPHIPRFMSTALTKAQYKVLVNAVKEAGMITLCTPFDEESVDTILELGIEAIKVASCSATDFPLLERIAEVNRPIIVSTAGLSMQKVDRLVSFFEAKDAHFALMHCVALYPTPPSKLQLNQIAAFRDRFPHIPIGFSTHETPDNYVPIRLAFAKGAELFERHVGLKTEQYSLNAYSATPAQITQWISAYQDAVEMCGGEHRSPAGKDEIQSLRSLMRGVYAKAALQPGASLTRENVFFAMPLQEGQLTSGEWKEGLTADRAYVANEAISESLAATTISVDELIYHIMLEVRGMLNQARIFIGEESSIELSHHYGLERFREFGAVIINCINRDYCKKLIIQLPRQKHPYHYHQKKEETFQLLYGDLEVEKNGRKLSLHPGDTVLVEPEEWHKFHTLHGAIFEEMSTTHYNNDSYYEDEHIARLPRDMRKTYLENWNAIIRRAEIVD</sequence>
<dbReference type="PANTHER" id="PTHR42966:SF1">
    <property type="entry name" value="SIALIC ACID SYNTHASE"/>
    <property type="match status" value="1"/>
</dbReference>
<dbReference type="InterPro" id="IPR011051">
    <property type="entry name" value="RmlC_Cupin_sf"/>
</dbReference>
<dbReference type="GO" id="GO:0047444">
    <property type="term" value="F:N-acylneuraminate-9-phosphate synthase activity"/>
    <property type="evidence" value="ECO:0007669"/>
    <property type="project" value="TreeGrafter"/>
</dbReference>